<dbReference type="EMBL" id="JABMIG020000055">
    <property type="protein sequence ID" value="KAL3797417.1"/>
    <property type="molecule type" value="Genomic_DNA"/>
</dbReference>
<feature type="region of interest" description="Disordered" evidence="5">
    <location>
        <begin position="1282"/>
        <end position="1302"/>
    </location>
</feature>
<sequence>MALLRRNLLTFLLPIVLLFAIQSYLLTLTINDSEWIEAHRSNNKDDHRSALQPNSKNLHPKRANRKRTPRDTAPLTKTTNDSFPVTDFSPTQSSNHLEHCRGLTAHERGHWIHHTRATTNVSTYMDDVSIQHQYLPNERNWMNGINLPSTFQPKPCMGQGEAYTSLLGNKCGCGARDFEPTISSWTYPLKGESMISHHVDKADPFTHSIVRLVHRLVKTNATLCFAGDSIDLQLYDSIPMQLRRLESLEKLYFNASYNISLETREIPVSYRTKCGKLYEGHRPCGFKSMTSIKETLVFVHKDGSSERFGRIRYFKFYGWSPWNVEFMETCNIVIMNLGLHYKARGENFGLNAQPLIGDVFAALTYLANFTNAKEDRVAIWRSALPQHFDTEDGHYDEEYREKFHTSTCVDLKERSTQQVYNKVYDDAFSSLCTKKGHEGDKLHLECNHHWHTCTVNLATLDYYTVYMYWKTHNLTDELKALESSKDRASVTGEILRWNIYDLFDVPMWHSDNYDCTHFCFVPSMFEAAFHRLDLLLSAFAPVHIMPPAKKRRVAAEIAAAKNTLAQQDQNTSHETTTDIMVDDPSHPVDPITSDLQHMHRETTDTLLNDLNLLKNTASGKEREELVLTVSVGLSTLKLLQRQITLRVERHHAAIAKQEREKVESCSLLLQNLQYERNYLQREIEELRGWKAKDLETMACDELGLDVKTLEAEQKMAKDGEGDVPMADAQRRITTPEEAIDAYLFGDEETSKLSHRDPSNHERILAKLEEDAAARSSLVDQLSRSKSELKELQRKREELRGFLLRIPKKLGEMEKMGESLNGFFAGCKGEWFCQDASGASTSIDVENKIQAANRLVCSPSLERTRRFQLAQSNLASPLYVLFVQLSGYIDAWSTVDHLEEAERKTCDLGEFVGGDGMNVVAVPDSSSETGSVEDSASGNRWNVELTISTVNLLPAEIATLLGRTTKAGGECIKIVFSYDSNQGVVRARIASEKNKMREDDLLDNLFPGDDGLVSPNVPLTLLKRQEEVDSDDANSSSRNATCDGDGDNQHGGKPYHWCQVLSGLNFPPPSSRESNGNPFQINVCTKALFRQLLRRIRARRSLSALLDFLGKRGQISNLPIHPAFRRDEVSAHSPQCKAKVVSWVEEKGNGNNGVSYPPTMKRYVATIKRKSSTLKAVVVIDTQNYPAEPPIWSLQNEDGSLTGSASSWGEQHGTLSSLQESNHNQGGGKAPPLFDAALHRIETHVNTDLDQFVSQGVETTYDWILLHQLVDIVSCWDELMSVGEGNGGRGNEDGRRRRRGKDRRLVGFGEQSPFFYYRNGL</sequence>
<gene>
    <name evidence="6" type="ORF">HJC23_010543</name>
</gene>
<feature type="region of interest" description="Disordered" evidence="5">
    <location>
        <begin position="41"/>
        <end position="97"/>
    </location>
</feature>
<dbReference type="GO" id="GO:0005634">
    <property type="term" value="C:nucleus"/>
    <property type="evidence" value="ECO:0007669"/>
    <property type="project" value="UniProtKB-SubCell"/>
</dbReference>
<feature type="compositionally biased region" description="Basic residues" evidence="5">
    <location>
        <begin position="58"/>
        <end position="68"/>
    </location>
</feature>
<feature type="compositionally biased region" description="Polar residues" evidence="5">
    <location>
        <begin position="1195"/>
        <end position="1223"/>
    </location>
</feature>
<reference evidence="6 7" key="1">
    <citation type="journal article" date="2020" name="G3 (Bethesda)">
        <title>Improved Reference Genome for Cyclotella cryptica CCMP332, a Model for Cell Wall Morphogenesis, Salinity Adaptation, and Lipid Production in Diatoms (Bacillariophyta).</title>
        <authorList>
            <person name="Roberts W.R."/>
            <person name="Downey K.M."/>
            <person name="Ruck E.C."/>
            <person name="Traller J.C."/>
            <person name="Alverson A.J."/>
        </authorList>
    </citation>
    <scope>NUCLEOTIDE SEQUENCE [LARGE SCALE GENOMIC DNA]</scope>
    <source>
        <strain evidence="6 7">CCMP332</strain>
    </source>
</reference>
<dbReference type="Proteomes" id="UP001516023">
    <property type="component" value="Unassembled WGS sequence"/>
</dbReference>
<evidence type="ECO:0000256" key="5">
    <source>
        <dbReference type="SAM" id="MobiDB-lite"/>
    </source>
</evidence>
<comment type="similarity">
    <text evidence="2">Belongs to the THOC5 family.</text>
</comment>
<comment type="caution">
    <text evidence="6">The sequence shown here is derived from an EMBL/GenBank/DDBJ whole genome shotgun (WGS) entry which is preliminary data.</text>
</comment>
<evidence type="ECO:0000256" key="3">
    <source>
        <dbReference type="ARBA" id="ARBA00023242"/>
    </source>
</evidence>
<dbReference type="PANTHER" id="PTHR13375">
    <property type="entry name" value="FMS INTERACTING PROTEIN"/>
    <property type="match status" value="1"/>
</dbReference>
<feature type="coiled-coil region" evidence="4">
    <location>
        <begin position="774"/>
        <end position="801"/>
    </location>
</feature>
<keyword evidence="7" id="KW-1185">Reference proteome</keyword>
<accession>A0ABD3QBH9</accession>
<evidence type="ECO:0000256" key="4">
    <source>
        <dbReference type="SAM" id="Coils"/>
    </source>
</evidence>
<keyword evidence="4" id="KW-0175">Coiled coil</keyword>
<dbReference type="Pfam" id="PF09766">
    <property type="entry name" value="FmiP_Thoc5"/>
    <property type="match status" value="1"/>
</dbReference>
<feature type="compositionally biased region" description="Polar residues" evidence="5">
    <location>
        <begin position="75"/>
        <end position="95"/>
    </location>
</feature>
<feature type="region of interest" description="Disordered" evidence="5">
    <location>
        <begin position="1195"/>
        <end position="1229"/>
    </location>
</feature>
<dbReference type="InterPro" id="IPR019163">
    <property type="entry name" value="THO_Thoc5"/>
</dbReference>
<evidence type="ECO:0000313" key="7">
    <source>
        <dbReference type="Proteomes" id="UP001516023"/>
    </source>
</evidence>
<name>A0ABD3QBH9_9STRA</name>
<proteinExistence type="inferred from homology"/>
<dbReference type="PANTHER" id="PTHR13375:SF3">
    <property type="entry name" value="THO COMPLEX SUBUNIT 5 HOMOLOG"/>
    <property type="match status" value="1"/>
</dbReference>
<comment type="subcellular location">
    <subcellularLocation>
        <location evidence="1">Nucleus</location>
    </subcellularLocation>
</comment>
<evidence type="ECO:0000313" key="6">
    <source>
        <dbReference type="EMBL" id="KAL3797417.1"/>
    </source>
</evidence>
<keyword evidence="3" id="KW-0539">Nucleus</keyword>
<protein>
    <submittedName>
        <fullName evidence="6">Uncharacterized protein</fullName>
    </submittedName>
</protein>
<evidence type="ECO:0000256" key="2">
    <source>
        <dbReference type="ARBA" id="ARBA00008044"/>
    </source>
</evidence>
<feature type="region of interest" description="Disordered" evidence="5">
    <location>
        <begin position="1025"/>
        <end position="1047"/>
    </location>
</feature>
<evidence type="ECO:0000256" key="1">
    <source>
        <dbReference type="ARBA" id="ARBA00004123"/>
    </source>
</evidence>
<organism evidence="6 7">
    <name type="scientific">Cyclotella cryptica</name>
    <dbReference type="NCBI Taxonomy" id="29204"/>
    <lineage>
        <taxon>Eukaryota</taxon>
        <taxon>Sar</taxon>
        <taxon>Stramenopiles</taxon>
        <taxon>Ochrophyta</taxon>
        <taxon>Bacillariophyta</taxon>
        <taxon>Coscinodiscophyceae</taxon>
        <taxon>Thalassiosirophycidae</taxon>
        <taxon>Stephanodiscales</taxon>
        <taxon>Stephanodiscaceae</taxon>
        <taxon>Cyclotella</taxon>
    </lineage>
</organism>